<keyword evidence="9" id="KW-1185">Reference proteome</keyword>
<accession>A0AAE1REV7</accession>
<dbReference type="InterPro" id="IPR003340">
    <property type="entry name" value="B3_DNA-bd"/>
</dbReference>
<dbReference type="Pfam" id="PF02362">
    <property type="entry name" value="B3"/>
    <property type="match status" value="3"/>
</dbReference>
<dbReference type="EMBL" id="JAVYJV010000017">
    <property type="protein sequence ID" value="KAK4349497.1"/>
    <property type="molecule type" value="Genomic_DNA"/>
</dbReference>
<dbReference type="PANTHER" id="PTHR31674">
    <property type="entry name" value="B3 DOMAIN-CONTAINING PROTEIN REM-LIKE 3-RELATED"/>
    <property type="match status" value="1"/>
</dbReference>
<feature type="domain" description="TF-B3" evidence="7">
    <location>
        <begin position="7"/>
        <end position="96"/>
    </location>
</feature>
<feature type="domain" description="TF-B3" evidence="7">
    <location>
        <begin position="202"/>
        <end position="279"/>
    </location>
</feature>
<dbReference type="SUPFAM" id="SSF101936">
    <property type="entry name" value="DNA-binding pseudobarrel domain"/>
    <property type="match status" value="3"/>
</dbReference>
<dbReference type="GO" id="GO:0003677">
    <property type="term" value="F:DNA binding"/>
    <property type="evidence" value="ECO:0007669"/>
    <property type="project" value="UniProtKB-KW"/>
</dbReference>
<evidence type="ECO:0000256" key="6">
    <source>
        <dbReference type="SAM" id="MobiDB-lite"/>
    </source>
</evidence>
<feature type="compositionally biased region" description="Basic and acidic residues" evidence="6">
    <location>
        <begin position="147"/>
        <end position="169"/>
    </location>
</feature>
<gene>
    <name evidence="8" type="ORF">RND71_032252</name>
</gene>
<organism evidence="8 9">
    <name type="scientific">Anisodus tanguticus</name>
    <dbReference type="NCBI Taxonomy" id="243964"/>
    <lineage>
        <taxon>Eukaryota</taxon>
        <taxon>Viridiplantae</taxon>
        <taxon>Streptophyta</taxon>
        <taxon>Embryophyta</taxon>
        <taxon>Tracheophyta</taxon>
        <taxon>Spermatophyta</taxon>
        <taxon>Magnoliopsida</taxon>
        <taxon>eudicotyledons</taxon>
        <taxon>Gunneridae</taxon>
        <taxon>Pentapetalae</taxon>
        <taxon>asterids</taxon>
        <taxon>lamiids</taxon>
        <taxon>Solanales</taxon>
        <taxon>Solanaceae</taxon>
        <taxon>Solanoideae</taxon>
        <taxon>Hyoscyameae</taxon>
        <taxon>Anisodus</taxon>
    </lineage>
</organism>
<keyword evidence="5" id="KW-0539">Nucleus</keyword>
<feature type="region of interest" description="Disordered" evidence="6">
    <location>
        <begin position="147"/>
        <end position="185"/>
    </location>
</feature>
<keyword evidence="3" id="KW-0238">DNA-binding</keyword>
<evidence type="ECO:0000256" key="4">
    <source>
        <dbReference type="ARBA" id="ARBA00023163"/>
    </source>
</evidence>
<proteinExistence type="predicted"/>
<dbReference type="Gene3D" id="2.40.330.10">
    <property type="entry name" value="DNA-binding pseudobarrel domain"/>
    <property type="match status" value="3"/>
</dbReference>
<evidence type="ECO:0000256" key="3">
    <source>
        <dbReference type="ARBA" id="ARBA00023125"/>
    </source>
</evidence>
<dbReference type="PROSITE" id="PS50863">
    <property type="entry name" value="B3"/>
    <property type="match status" value="3"/>
</dbReference>
<keyword evidence="2" id="KW-0805">Transcription regulation</keyword>
<comment type="subcellular location">
    <subcellularLocation>
        <location evidence="1">Nucleus</location>
    </subcellularLocation>
</comment>
<evidence type="ECO:0000256" key="2">
    <source>
        <dbReference type="ARBA" id="ARBA00023015"/>
    </source>
</evidence>
<evidence type="ECO:0000259" key="7">
    <source>
        <dbReference type="PROSITE" id="PS50863"/>
    </source>
</evidence>
<dbReference type="InterPro" id="IPR039218">
    <property type="entry name" value="REM_fam"/>
</dbReference>
<feature type="compositionally biased region" description="Low complexity" evidence="6">
    <location>
        <begin position="176"/>
        <end position="185"/>
    </location>
</feature>
<dbReference type="PANTHER" id="PTHR31674:SF91">
    <property type="entry name" value="B3 DOMAIN-CONTAINING PROTEIN REM10-LIKE ISOFORM X1"/>
    <property type="match status" value="1"/>
</dbReference>
<dbReference type="AlphaFoldDB" id="A0AAE1REV7"/>
<evidence type="ECO:0000256" key="5">
    <source>
        <dbReference type="ARBA" id="ARBA00023242"/>
    </source>
</evidence>
<comment type="caution">
    <text evidence="8">The sequence shown here is derived from an EMBL/GenBank/DDBJ whole genome shotgun (WGS) entry which is preliminary data.</text>
</comment>
<evidence type="ECO:0000313" key="9">
    <source>
        <dbReference type="Proteomes" id="UP001291623"/>
    </source>
</evidence>
<name>A0AAE1REV7_9SOLA</name>
<evidence type="ECO:0000256" key="1">
    <source>
        <dbReference type="ARBA" id="ARBA00004123"/>
    </source>
</evidence>
<dbReference type="SMART" id="SM01019">
    <property type="entry name" value="B3"/>
    <property type="match status" value="3"/>
</dbReference>
<dbReference type="CDD" id="cd10017">
    <property type="entry name" value="B3_DNA"/>
    <property type="match status" value="3"/>
</dbReference>
<protein>
    <recommendedName>
        <fullName evidence="7">TF-B3 domain-containing protein</fullName>
    </recommendedName>
</protein>
<reference evidence="8" key="1">
    <citation type="submission" date="2023-12" db="EMBL/GenBank/DDBJ databases">
        <title>Genome assembly of Anisodus tanguticus.</title>
        <authorList>
            <person name="Wang Y.-J."/>
        </authorList>
    </citation>
    <scope>NUCLEOTIDE SEQUENCE</scope>
    <source>
        <strain evidence="8">KB-2021</strain>
        <tissue evidence="8">Leaf</tissue>
    </source>
</reference>
<dbReference type="InterPro" id="IPR015300">
    <property type="entry name" value="DNA-bd_pseudobarrel_sf"/>
</dbReference>
<evidence type="ECO:0000313" key="8">
    <source>
        <dbReference type="EMBL" id="KAK4349497.1"/>
    </source>
</evidence>
<dbReference type="Proteomes" id="UP001291623">
    <property type="component" value="Unassembled WGS sequence"/>
</dbReference>
<keyword evidence="4" id="KW-0804">Transcription</keyword>
<dbReference type="GO" id="GO:0005634">
    <property type="term" value="C:nucleus"/>
    <property type="evidence" value="ECO:0007669"/>
    <property type="project" value="UniProtKB-SubCell"/>
</dbReference>
<feature type="domain" description="TF-B3" evidence="7">
    <location>
        <begin position="312"/>
        <end position="406"/>
    </location>
</feature>
<sequence>MKVPPKKPRFFKPIVPGFKDGLKIPTSFLKYLKGQDHIEHAVLKWAGNKWLVKLNNQRFEDGWKKFAEELNLQLGDLLIFKHEGDMKFEVSILDSSQCDRELRAEKKAHTLEETSKKFVFKGEILPGIFDIRINSLIIKALTSPNDRRGDASLQPEGKKTNLDTERVSTQEKPNTSNKSSIKASSPAKAAAYKPFGCPNFRIPRHFATANCLINKKYDLSVRDEKQRSWNLKLSSCKTQVFIKDGWRKFIADNCLKEGDHIMFEVVTDGETPVWKFHVVTDAETPMRKFQAIAGRRIRSSDVTATSFDANPHFISTIKSYAIRYPFLYLPLAFAKSTGLMNGRREMILIDEKHRSWSMWLGPRGKNFVIRRGWTRFIKANGFREGDIYKFELIHNGQIPIAYVQYIQLIARCMAKNEHE</sequence>